<dbReference type="PROSITE" id="PS50887">
    <property type="entry name" value="GGDEF"/>
    <property type="match status" value="1"/>
</dbReference>
<dbReference type="CDD" id="cd00130">
    <property type="entry name" value="PAS"/>
    <property type="match status" value="2"/>
</dbReference>
<keyword evidence="1" id="KW-0472">Membrane</keyword>
<dbReference type="InterPro" id="IPR001610">
    <property type="entry name" value="PAC"/>
</dbReference>
<feature type="domain" description="GGDEF" evidence="4">
    <location>
        <begin position="611"/>
        <end position="744"/>
    </location>
</feature>
<dbReference type="CDD" id="cd01949">
    <property type="entry name" value="GGDEF"/>
    <property type="match status" value="1"/>
</dbReference>
<dbReference type="InterPro" id="IPR054327">
    <property type="entry name" value="His-kinase-like_sensor"/>
</dbReference>
<dbReference type="AlphaFoldDB" id="A0A4R2NET6"/>
<dbReference type="CDD" id="cd12914">
    <property type="entry name" value="PDC1_DGC_like"/>
    <property type="match status" value="1"/>
</dbReference>
<evidence type="ECO:0000313" key="5">
    <source>
        <dbReference type="EMBL" id="TCP19658.1"/>
    </source>
</evidence>
<evidence type="ECO:0000313" key="6">
    <source>
        <dbReference type="Proteomes" id="UP000295182"/>
    </source>
</evidence>
<dbReference type="PANTHER" id="PTHR44757">
    <property type="entry name" value="DIGUANYLATE CYCLASE DGCP"/>
    <property type="match status" value="1"/>
</dbReference>
<feature type="domain" description="PAC" evidence="3">
    <location>
        <begin position="395"/>
        <end position="448"/>
    </location>
</feature>
<dbReference type="Gene3D" id="3.30.450.20">
    <property type="entry name" value="PAS domain"/>
    <property type="match status" value="4"/>
</dbReference>
<dbReference type="SMART" id="SM00091">
    <property type="entry name" value="PAS"/>
    <property type="match status" value="2"/>
</dbReference>
<dbReference type="NCBIfam" id="TIGR00254">
    <property type="entry name" value="GGDEF"/>
    <property type="match status" value="1"/>
</dbReference>
<keyword evidence="6" id="KW-1185">Reference proteome</keyword>
<dbReference type="PROSITE" id="PS50112">
    <property type="entry name" value="PAS"/>
    <property type="match status" value="2"/>
</dbReference>
<dbReference type="Pfam" id="PF00990">
    <property type="entry name" value="GGDEF"/>
    <property type="match status" value="1"/>
</dbReference>
<sequence length="757" mass="83243">MRISIAHRLILLAVLLSLGIGGLFAHAIWTMRENQWHFATRNNVNLAHTLSQAIATTVEAFDHSLQGVVTGLGDAQTMALAPALRQRVLFDYSLEMHGIEGIWVLDAKGRVVLESGPNATAATQLHPWPYTESLQAFQQGSHTGLHVGQPVRSPITGQFVLPLSRAYYHADGRLAGVVVGALRVAYFNKLFASAQLGLQSGLNLLRADGIVVARFPYGDEDVGKSLAGTANMRTLQSAPSGTFNSFAVLDGVERMYAFQHINNYPLVVNVARAVDSVMADWRHSAALLGVFALVLMAACMGLAVLFARELQRRQHVSAQLQQTQHDLQTILDNLPSMVSYWDRELCNRFANRVSDTWFGISPEEMRGMPAADMLGAEDFALVLPYLQKALQGQKQLFERTLNSPDGQVRHTYVSYTPDLDGETGQVRGIFAQITDITERKRMEDELFREKERMRLTLQSIGDAVVCTDAEGHITYLNPVAERMTGWQAFDAAGRDIDTVAPLYLTNGAQTQPSPLRLALQARIACGPTRGVVLHRKDGRRFQVEESASPIIDRHGQLTGAVMVLHDVTETMAMAERMAHLAQYDALTDLPNRVLLQDRARHALAQAQRDGKILAVLYLDLDGFKQVNDQLGHDVGDQLLVEFARRLRAAVRQSDTVCRQGGDEFVVLLPGLLNTHQVGVVADKILATCVPDFVLSAHTVRVGVSGGIALFPQHGKDFEALSRHADAAMYAAKRGGRGHFRLYAIDGEEHQRVAPASL</sequence>
<dbReference type="InterPro" id="IPR000700">
    <property type="entry name" value="PAS-assoc_C"/>
</dbReference>
<dbReference type="InterPro" id="IPR013656">
    <property type="entry name" value="PAS_4"/>
</dbReference>
<evidence type="ECO:0000259" key="2">
    <source>
        <dbReference type="PROSITE" id="PS50112"/>
    </source>
</evidence>
<evidence type="ECO:0000256" key="1">
    <source>
        <dbReference type="SAM" id="Phobius"/>
    </source>
</evidence>
<dbReference type="InterPro" id="IPR052155">
    <property type="entry name" value="Biofilm_reg_signaling"/>
</dbReference>
<dbReference type="Gene3D" id="3.30.70.270">
    <property type="match status" value="1"/>
</dbReference>
<dbReference type="InterPro" id="IPR000014">
    <property type="entry name" value="PAS"/>
</dbReference>
<comment type="caution">
    <text evidence="5">The sequence shown here is derived from an EMBL/GenBank/DDBJ whole genome shotgun (WGS) entry which is preliminary data.</text>
</comment>
<feature type="transmembrane region" description="Helical" evidence="1">
    <location>
        <begin position="285"/>
        <end position="307"/>
    </location>
</feature>
<dbReference type="Pfam" id="PF08448">
    <property type="entry name" value="PAS_4"/>
    <property type="match status" value="1"/>
</dbReference>
<dbReference type="SMART" id="SM00267">
    <property type="entry name" value="GGDEF"/>
    <property type="match status" value="1"/>
</dbReference>
<dbReference type="Pfam" id="PF00989">
    <property type="entry name" value="PAS"/>
    <property type="match status" value="1"/>
</dbReference>
<dbReference type="FunFam" id="3.30.70.270:FF:000001">
    <property type="entry name" value="Diguanylate cyclase domain protein"/>
    <property type="match status" value="1"/>
</dbReference>
<accession>A0A4R2NET6</accession>
<dbReference type="NCBIfam" id="TIGR00229">
    <property type="entry name" value="sensory_box"/>
    <property type="match status" value="2"/>
</dbReference>
<keyword evidence="1" id="KW-1133">Transmembrane helix</keyword>
<feature type="domain" description="PAC" evidence="3">
    <location>
        <begin position="527"/>
        <end position="579"/>
    </location>
</feature>
<dbReference type="InterPro" id="IPR029787">
    <property type="entry name" value="Nucleotide_cyclase"/>
</dbReference>
<protein>
    <submittedName>
        <fullName evidence="5">PAS domain S-box-containing protein/diguanylate cyclase (GGDEF)-like protein</fullName>
    </submittedName>
</protein>
<dbReference type="SUPFAM" id="SSF55073">
    <property type="entry name" value="Nucleotide cyclase"/>
    <property type="match status" value="1"/>
</dbReference>
<dbReference type="SMART" id="SM00086">
    <property type="entry name" value="PAC"/>
    <property type="match status" value="2"/>
</dbReference>
<dbReference type="InterPro" id="IPR000160">
    <property type="entry name" value="GGDEF_dom"/>
</dbReference>
<proteinExistence type="predicted"/>
<dbReference type="InterPro" id="IPR035965">
    <property type="entry name" value="PAS-like_dom_sf"/>
</dbReference>
<name>A0A4R2NET6_9BURK</name>
<dbReference type="SUPFAM" id="SSF55785">
    <property type="entry name" value="PYP-like sensor domain (PAS domain)"/>
    <property type="match status" value="2"/>
</dbReference>
<gene>
    <name evidence="5" type="ORF">EV674_104118</name>
</gene>
<dbReference type="EMBL" id="SLXH01000004">
    <property type="protein sequence ID" value="TCP19658.1"/>
    <property type="molecule type" value="Genomic_DNA"/>
</dbReference>
<dbReference type="Proteomes" id="UP000295182">
    <property type="component" value="Unassembled WGS sequence"/>
</dbReference>
<dbReference type="CDD" id="cd12915">
    <property type="entry name" value="PDC2_DGC_like"/>
    <property type="match status" value="1"/>
</dbReference>
<evidence type="ECO:0000259" key="4">
    <source>
        <dbReference type="PROSITE" id="PS50887"/>
    </source>
</evidence>
<dbReference type="InterPro" id="IPR043128">
    <property type="entry name" value="Rev_trsase/Diguanyl_cyclase"/>
</dbReference>
<dbReference type="InterPro" id="IPR013767">
    <property type="entry name" value="PAS_fold"/>
</dbReference>
<feature type="domain" description="PAS" evidence="2">
    <location>
        <begin position="449"/>
        <end position="522"/>
    </location>
</feature>
<organism evidence="5 6">
    <name type="scientific">Simplicispira metamorpha</name>
    <dbReference type="NCBI Taxonomy" id="80881"/>
    <lineage>
        <taxon>Bacteria</taxon>
        <taxon>Pseudomonadati</taxon>
        <taxon>Pseudomonadota</taxon>
        <taxon>Betaproteobacteria</taxon>
        <taxon>Burkholderiales</taxon>
        <taxon>Comamonadaceae</taxon>
        <taxon>Simplicispira</taxon>
    </lineage>
</organism>
<dbReference type="GO" id="GO:0003824">
    <property type="term" value="F:catalytic activity"/>
    <property type="evidence" value="ECO:0007669"/>
    <property type="project" value="UniProtKB-ARBA"/>
</dbReference>
<feature type="domain" description="PAS" evidence="2">
    <location>
        <begin position="323"/>
        <end position="393"/>
    </location>
</feature>
<reference evidence="5 6" key="1">
    <citation type="submission" date="2019-03" db="EMBL/GenBank/DDBJ databases">
        <title>Genomic Encyclopedia of Type Strains, Phase IV (KMG-IV): sequencing the most valuable type-strain genomes for metagenomic binning, comparative biology and taxonomic classification.</title>
        <authorList>
            <person name="Goeker M."/>
        </authorList>
    </citation>
    <scope>NUCLEOTIDE SEQUENCE [LARGE SCALE GENOMIC DNA]</scope>
    <source>
        <strain evidence="5 6">DSM 1837</strain>
    </source>
</reference>
<dbReference type="GO" id="GO:0006355">
    <property type="term" value="P:regulation of DNA-templated transcription"/>
    <property type="evidence" value="ECO:0007669"/>
    <property type="project" value="InterPro"/>
</dbReference>
<keyword evidence="1" id="KW-0812">Transmembrane</keyword>
<dbReference type="Pfam" id="PF22588">
    <property type="entry name" value="dCache_1_like"/>
    <property type="match status" value="1"/>
</dbReference>
<dbReference type="PANTHER" id="PTHR44757:SF4">
    <property type="entry name" value="DIGUANYLATE CYCLASE DGCE-RELATED"/>
    <property type="match status" value="1"/>
</dbReference>
<dbReference type="PROSITE" id="PS50113">
    <property type="entry name" value="PAC"/>
    <property type="match status" value="2"/>
</dbReference>
<evidence type="ECO:0000259" key="3">
    <source>
        <dbReference type="PROSITE" id="PS50113"/>
    </source>
</evidence>